<dbReference type="Proteomes" id="UP000615446">
    <property type="component" value="Unassembled WGS sequence"/>
</dbReference>
<proteinExistence type="predicted"/>
<dbReference type="OrthoDB" id="2444298at2759"/>
<evidence type="ECO:0000313" key="1">
    <source>
        <dbReference type="EMBL" id="GET03808.1"/>
    </source>
</evidence>
<evidence type="ECO:0000313" key="2">
    <source>
        <dbReference type="Proteomes" id="UP000615446"/>
    </source>
</evidence>
<accession>A0A8H3R5N0</accession>
<organism evidence="1 2">
    <name type="scientific">Rhizophagus clarus</name>
    <dbReference type="NCBI Taxonomy" id="94130"/>
    <lineage>
        <taxon>Eukaryota</taxon>
        <taxon>Fungi</taxon>
        <taxon>Fungi incertae sedis</taxon>
        <taxon>Mucoromycota</taxon>
        <taxon>Glomeromycotina</taxon>
        <taxon>Glomeromycetes</taxon>
        <taxon>Glomerales</taxon>
        <taxon>Glomeraceae</taxon>
        <taxon>Rhizophagus</taxon>
    </lineage>
</organism>
<protein>
    <submittedName>
        <fullName evidence="1">Uncharacterized protein</fullName>
    </submittedName>
</protein>
<dbReference type="AlphaFoldDB" id="A0A8H3R5N0"/>
<reference evidence="1" key="1">
    <citation type="submission" date="2019-10" db="EMBL/GenBank/DDBJ databases">
        <title>Conservation and host-specific expression of non-tandemly repeated heterogenous ribosome RNA gene in arbuscular mycorrhizal fungi.</title>
        <authorList>
            <person name="Maeda T."/>
            <person name="Kobayashi Y."/>
            <person name="Nakagawa T."/>
            <person name="Ezawa T."/>
            <person name="Yamaguchi K."/>
            <person name="Bino T."/>
            <person name="Nishimoto Y."/>
            <person name="Shigenobu S."/>
            <person name="Kawaguchi M."/>
        </authorList>
    </citation>
    <scope>NUCLEOTIDE SEQUENCE</scope>
    <source>
        <strain evidence="1">HR1</strain>
    </source>
</reference>
<name>A0A8H3R5N0_9GLOM</name>
<comment type="caution">
    <text evidence="1">The sequence shown here is derived from an EMBL/GenBank/DDBJ whole genome shotgun (WGS) entry which is preliminary data.</text>
</comment>
<sequence>MPKSKSKKKEDIIWKINCDNPTPLAFYRFVKPTHHNHADRKYRNTLNLALVSNPKNRKLTEIRKKFDDGDYKQDWEIWMQEKRAVQLKVRALLWEINVKLTMMLQLHQKKKSKVAEYFEDMRNRNIFILCEPFRKLSKWKRMTYLHDLLSGNIESTLSKVEKPLGSEKTWSNQTIYRIFDLFSMFFNELVSGVSFGEVVNEAHKDRIYNINADQKPSSTHRGDRNDAIICQDENATVLYKQSFGPTEFDETHYLGDMTKLARNGVDDINYQFLQYRKSTIKTAKKLKSIGIHGYKYFISIYLTDLISCKTYRIYEILKCKIPISFTDRWLLIDIVKIGVLLEALLVERKSTKEKMVD</sequence>
<gene>
    <name evidence="1" type="ORF">RCL2_003012800</name>
</gene>
<dbReference type="EMBL" id="BLAL01000334">
    <property type="protein sequence ID" value="GET03808.1"/>
    <property type="molecule type" value="Genomic_DNA"/>
</dbReference>